<comment type="caution">
    <text evidence="1">The sequence shown here is derived from an EMBL/GenBank/DDBJ whole genome shotgun (WGS) entry which is preliminary data.</text>
</comment>
<accession>A0ABM8VUY9</accession>
<dbReference type="RefSeq" id="WP_218103491.1">
    <property type="nucleotide sequence ID" value="NZ_CAJVCE010000062.1"/>
</dbReference>
<sequence length="126" mass="14362">MNGYELNELSILHQEENRLFYHNKLSFTGKFFNEETLGECSSYQVIYTLSHEMLNGNFKVKPEYISKFKDSFITLGEIMKLTQKQGQTLVKELASYGVIAKTGPKIDGGTGYLFIRSEVLPVLPLL</sequence>
<proteinExistence type="predicted"/>
<reference evidence="1 2" key="1">
    <citation type="submission" date="2021-06" db="EMBL/GenBank/DDBJ databases">
        <authorList>
            <person name="Criscuolo A."/>
        </authorList>
    </citation>
    <scope>NUCLEOTIDE SEQUENCE [LARGE SCALE GENOMIC DNA]</scope>
    <source>
        <strain evidence="2">CIP 111802</strain>
    </source>
</reference>
<name>A0ABM8VUY9_9BACL</name>
<evidence type="ECO:0000313" key="2">
    <source>
        <dbReference type="Proteomes" id="UP000730618"/>
    </source>
</evidence>
<dbReference type="Proteomes" id="UP000730618">
    <property type="component" value="Unassembled WGS sequence"/>
</dbReference>
<evidence type="ECO:0000313" key="1">
    <source>
        <dbReference type="EMBL" id="CAG7659126.1"/>
    </source>
</evidence>
<keyword evidence="2" id="KW-1185">Reference proteome</keyword>
<protein>
    <submittedName>
        <fullName evidence="1">Uncharacterized protein</fullName>
    </submittedName>
</protein>
<gene>
    <name evidence="1" type="ORF">PAECIP111802_07395</name>
</gene>
<organism evidence="1 2">
    <name type="scientific">Paenibacillus allorhizosphaerae</name>
    <dbReference type="NCBI Taxonomy" id="2849866"/>
    <lineage>
        <taxon>Bacteria</taxon>
        <taxon>Bacillati</taxon>
        <taxon>Bacillota</taxon>
        <taxon>Bacilli</taxon>
        <taxon>Bacillales</taxon>
        <taxon>Paenibacillaceae</taxon>
        <taxon>Paenibacillus</taxon>
    </lineage>
</organism>
<dbReference type="EMBL" id="CAJVCE010000062">
    <property type="protein sequence ID" value="CAG7659126.1"/>
    <property type="molecule type" value="Genomic_DNA"/>
</dbReference>